<evidence type="ECO:0000259" key="13">
    <source>
        <dbReference type="Pfam" id="PF22916"/>
    </source>
</evidence>
<evidence type="ECO:0000256" key="11">
    <source>
        <dbReference type="SAM" id="MobiDB-lite"/>
    </source>
</evidence>
<dbReference type="Pfam" id="PF06862">
    <property type="entry name" value="Utp25_C"/>
    <property type="match status" value="1"/>
</dbReference>
<comment type="subcellular location">
    <subcellularLocation>
        <location evidence="2 10">Nucleus</location>
        <location evidence="2 10">Nucleolus</location>
    </subcellularLocation>
</comment>
<feature type="compositionally biased region" description="Polar residues" evidence="11">
    <location>
        <begin position="1"/>
        <end position="17"/>
    </location>
</feature>
<evidence type="ECO:0000313" key="15">
    <source>
        <dbReference type="Proteomes" id="UP000683417"/>
    </source>
</evidence>
<dbReference type="InterPro" id="IPR053940">
    <property type="entry name" value="UTP25_NTPase-like"/>
</dbReference>
<name>A0A9W4DNK0_BLUGR</name>
<keyword evidence="7 10" id="KW-0698">rRNA processing</keyword>
<evidence type="ECO:0000256" key="3">
    <source>
        <dbReference type="ARBA" id="ARBA00009223"/>
    </source>
</evidence>
<feature type="compositionally biased region" description="Basic and acidic residues" evidence="11">
    <location>
        <begin position="50"/>
        <end position="62"/>
    </location>
</feature>
<dbReference type="AlphaFoldDB" id="A0A9W4DNK0"/>
<dbReference type="InterPro" id="IPR010678">
    <property type="entry name" value="UTP25"/>
</dbReference>
<evidence type="ECO:0000256" key="2">
    <source>
        <dbReference type="ARBA" id="ARBA00004604"/>
    </source>
</evidence>
<feature type="compositionally biased region" description="Basic and acidic residues" evidence="11">
    <location>
        <begin position="132"/>
        <end position="149"/>
    </location>
</feature>
<accession>A0A9W4DNK0</accession>
<evidence type="ECO:0000256" key="4">
    <source>
        <dbReference type="ARBA" id="ARBA00011192"/>
    </source>
</evidence>
<reference evidence="14" key="1">
    <citation type="submission" date="2020-10" db="EMBL/GenBank/DDBJ databases">
        <authorList>
            <person name="Muller C M."/>
        </authorList>
    </citation>
    <scope>NUCLEOTIDE SEQUENCE</scope>
    <source>
        <strain evidence="14">THUN-12</strain>
    </source>
</reference>
<comment type="similarity">
    <text evidence="3 10">Belongs to the UTP25 family.</text>
</comment>
<evidence type="ECO:0000313" key="14">
    <source>
        <dbReference type="EMBL" id="CAD6505094.1"/>
    </source>
</evidence>
<evidence type="ECO:0000256" key="1">
    <source>
        <dbReference type="ARBA" id="ARBA00002883"/>
    </source>
</evidence>
<keyword evidence="8 10" id="KW-0539">Nucleus</keyword>
<feature type="compositionally biased region" description="Acidic residues" evidence="11">
    <location>
        <begin position="96"/>
        <end position="105"/>
    </location>
</feature>
<evidence type="ECO:0000256" key="10">
    <source>
        <dbReference type="RuleBase" id="RU365070"/>
    </source>
</evidence>
<gene>
    <name evidence="14" type="ORF">BGTH12_LOCUS6452</name>
</gene>
<comment type="subunit">
    <text evidence="4 10">Component of the ribosomal small subunit (SSU) processome composed of at least 40 protein subunits and snoRNA U3.</text>
</comment>
<keyword evidence="9 10" id="KW-0687">Ribonucleoprotein</keyword>
<dbReference type="GO" id="GO:0034511">
    <property type="term" value="F:U3 snoRNA binding"/>
    <property type="evidence" value="ECO:0007669"/>
    <property type="project" value="InterPro"/>
</dbReference>
<feature type="domain" description="UTP25 C-terminal" evidence="12">
    <location>
        <begin position="547"/>
        <end position="740"/>
    </location>
</feature>
<dbReference type="GO" id="GO:0019843">
    <property type="term" value="F:rRNA binding"/>
    <property type="evidence" value="ECO:0007669"/>
    <property type="project" value="TreeGrafter"/>
</dbReference>
<dbReference type="GO" id="GO:0032040">
    <property type="term" value="C:small-subunit processome"/>
    <property type="evidence" value="ECO:0007669"/>
    <property type="project" value="TreeGrafter"/>
</dbReference>
<feature type="region of interest" description="Disordered" evidence="11">
    <location>
        <begin position="124"/>
        <end position="149"/>
    </location>
</feature>
<dbReference type="PANTHER" id="PTHR12933">
    <property type="entry name" value="ORF PROTEIN-RELATED"/>
    <property type="match status" value="1"/>
</dbReference>
<dbReference type="GO" id="GO:0000462">
    <property type="term" value="P:maturation of SSU-rRNA from tricistronic rRNA transcript (SSU-rRNA, 5.8S rRNA, LSU-rRNA)"/>
    <property type="evidence" value="ECO:0007669"/>
    <property type="project" value="TreeGrafter"/>
</dbReference>
<evidence type="ECO:0000259" key="12">
    <source>
        <dbReference type="Pfam" id="PF06862"/>
    </source>
</evidence>
<dbReference type="Proteomes" id="UP000683417">
    <property type="component" value="Unassembled WGS sequence"/>
</dbReference>
<sequence>MVLNRPNQRFASRSRGTGSFAGRGAKYRGDLRQGGREVSRGRARGRGRGRGTEARKRPKFDSARILLQENDVSDGPSENEADDTPQILEVGSDLGTSEDEEDDGLEPVKSYSLLMQSLSAEIRPHKKRRKIEHNSNLERTHGDEEALDPAHDIDDVQEAEEGPETATNDFIDDDDVNDTVISELDPFESHFASPDKYNKVQERKYLDEDVWQIQKLDLPQLGKATFCRPKQESAAYQFQPVTELKGLSLKPKLHKSILSNQTLKFNKLEMNLSPFIYNYQDILYCERTHLNAENLRRIVCLHSLNHLAKTRDRVIKNNAKIASGDGKLDLEFRDQGFTRPKILFLLPTRHSCVRMIKMIISLCEPEQQENRKRFEDSYIDKSDIISEKKPSDFRELFKGNDDDLFRLGLKFTRKTVKYFSQFYNSDMIFASPLGLRMAMQGKEDGKTDFDFLSSIELVVVDQADALLMQNWEHVEYIFDHLNLQPKETHGCDFSRVRSWYLDDMAKYFRQTITLAAFNTPELNTLFFNKSRNWAGKVKINPIYDGAIQGLGLKIKQTFSRLDSASFSTDPDTRFSYFTAAIMPSLLRRIKDSRGTLIFISSYLDFVRVRNYFSTSQTTSNVSFGSISEYTPGPDIARARSHFYSGRHSVLLYTERAHHFRRFQIQGVQKVIMYGLPDNPLFYKEIVGGYLGRSIQEGLIPCEAVSTRSMFSKWDVLKLERIVGTMRTGKLLSEKGDTFDFV</sequence>
<evidence type="ECO:0000256" key="8">
    <source>
        <dbReference type="ARBA" id="ARBA00023242"/>
    </source>
</evidence>
<dbReference type="FunFam" id="3.40.50.300:FF:002356">
    <property type="entry name" value="U3 small nucleolar RNA-associated protein 25"/>
    <property type="match status" value="1"/>
</dbReference>
<comment type="function">
    <text evidence="1 10">DEAD-box RNA helicase-like protein required for pre-18S rRNA processing, specifically at sites A0, A1, and A2.</text>
</comment>
<dbReference type="PANTHER" id="PTHR12933:SF0">
    <property type="entry name" value="U3 SMALL NUCLEOLAR RNA-ASSOCIATED PROTEIN 25 HOMOLOG"/>
    <property type="match status" value="1"/>
</dbReference>
<dbReference type="InterPro" id="IPR053939">
    <property type="entry name" value="UTP25_C"/>
</dbReference>
<dbReference type="EMBL" id="CAJHIT010000009">
    <property type="protein sequence ID" value="CAD6505094.1"/>
    <property type="molecule type" value="Genomic_DNA"/>
</dbReference>
<dbReference type="Pfam" id="PF22916">
    <property type="entry name" value="UTP25_NTPase-like"/>
    <property type="match status" value="1"/>
</dbReference>
<comment type="caution">
    <text evidence="14">The sequence shown here is derived from an EMBL/GenBank/DDBJ whole genome shotgun (WGS) entry which is preliminary data.</text>
</comment>
<proteinExistence type="inferred from homology"/>
<evidence type="ECO:0000256" key="7">
    <source>
        <dbReference type="ARBA" id="ARBA00022552"/>
    </source>
</evidence>
<keyword evidence="6 10" id="KW-0690">Ribosome biogenesis</keyword>
<protein>
    <recommendedName>
        <fullName evidence="5 10">U3 small nucleolar RNA-associated protein 25</fullName>
        <shortName evidence="10">U3 snoRNA-associated protein 25</shortName>
    </recommendedName>
</protein>
<feature type="region of interest" description="Disordered" evidence="11">
    <location>
        <begin position="1"/>
        <end position="107"/>
    </location>
</feature>
<feature type="compositionally biased region" description="Basic and acidic residues" evidence="11">
    <location>
        <begin position="27"/>
        <end position="40"/>
    </location>
</feature>
<organism evidence="14 15">
    <name type="scientific">Blumeria graminis f. sp. triticale</name>
    <dbReference type="NCBI Taxonomy" id="1689686"/>
    <lineage>
        <taxon>Eukaryota</taxon>
        <taxon>Fungi</taxon>
        <taxon>Dikarya</taxon>
        <taxon>Ascomycota</taxon>
        <taxon>Pezizomycotina</taxon>
        <taxon>Leotiomycetes</taxon>
        <taxon>Erysiphales</taxon>
        <taxon>Erysiphaceae</taxon>
        <taxon>Blumeria</taxon>
    </lineage>
</organism>
<evidence type="ECO:0000256" key="5">
    <source>
        <dbReference type="ARBA" id="ARBA00015422"/>
    </source>
</evidence>
<evidence type="ECO:0000256" key="6">
    <source>
        <dbReference type="ARBA" id="ARBA00022517"/>
    </source>
</evidence>
<feature type="domain" description="UTP25 NTP hydrolase-like" evidence="13">
    <location>
        <begin position="279"/>
        <end position="537"/>
    </location>
</feature>
<evidence type="ECO:0000256" key="9">
    <source>
        <dbReference type="ARBA" id="ARBA00023274"/>
    </source>
</evidence>